<evidence type="ECO:0000259" key="1">
    <source>
        <dbReference type="Pfam" id="PF12680"/>
    </source>
</evidence>
<dbReference type="RefSeq" id="WP_026399193.1">
    <property type="nucleotide sequence ID" value="NZ_AUBI01000046.1"/>
</dbReference>
<reference evidence="2 3" key="1">
    <citation type="submission" date="2019-07" db="EMBL/GenBank/DDBJ databases">
        <title>Whole genome shotgun sequence of Acetobacter nitrogenifigens NBRC 105050.</title>
        <authorList>
            <person name="Hosoyama A."/>
            <person name="Uohara A."/>
            <person name="Ohji S."/>
            <person name="Ichikawa N."/>
        </authorList>
    </citation>
    <scope>NUCLEOTIDE SEQUENCE [LARGE SCALE GENOMIC DNA]</scope>
    <source>
        <strain evidence="2 3">NBRC 105050</strain>
    </source>
</reference>
<feature type="domain" description="SnoaL-like" evidence="1">
    <location>
        <begin position="17"/>
        <end position="96"/>
    </location>
</feature>
<dbReference type="Pfam" id="PF12680">
    <property type="entry name" value="SnoaL_2"/>
    <property type="match status" value="1"/>
</dbReference>
<dbReference type="InterPro" id="IPR032710">
    <property type="entry name" value="NTF2-like_dom_sf"/>
</dbReference>
<gene>
    <name evidence="2" type="ORF">ANI02nite_36390</name>
</gene>
<dbReference type="STRING" id="1120919.GCA_000429165_03859"/>
<dbReference type="Proteomes" id="UP000321635">
    <property type="component" value="Unassembled WGS sequence"/>
</dbReference>
<comment type="caution">
    <text evidence="2">The sequence shown here is derived from an EMBL/GenBank/DDBJ whole genome shotgun (WGS) entry which is preliminary data.</text>
</comment>
<dbReference type="Gene3D" id="3.10.450.50">
    <property type="match status" value="1"/>
</dbReference>
<accession>A0A511XFR4</accession>
<keyword evidence="3" id="KW-1185">Reference proteome</keyword>
<evidence type="ECO:0000313" key="3">
    <source>
        <dbReference type="Proteomes" id="UP000321635"/>
    </source>
</evidence>
<dbReference type="EMBL" id="BJYF01000077">
    <property type="protein sequence ID" value="GEN61755.1"/>
    <property type="molecule type" value="Genomic_DNA"/>
</dbReference>
<proteinExistence type="predicted"/>
<evidence type="ECO:0000313" key="2">
    <source>
        <dbReference type="EMBL" id="GEN61755.1"/>
    </source>
</evidence>
<name>A0A511XFR4_9PROT</name>
<protein>
    <recommendedName>
        <fullName evidence="1">SnoaL-like domain-containing protein</fullName>
    </recommendedName>
</protein>
<dbReference type="SUPFAM" id="SSF54427">
    <property type="entry name" value="NTF2-like"/>
    <property type="match status" value="1"/>
</dbReference>
<dbReference type="InterPro" id="IPR037401">
    <property type="entry name" value="SnoaL-like"/>
</dbReference>
<organism evidence="2 3">
    <name type="scientific">Acetobacter nitrogenifigens DSM 23921 = NBRC 105050</name>
    <dbReference type="NCBI Taxonomy" id="1120919"/>
    <lineage>
        <taxon>Bacteria</taxon>
        <taxon>Pseudomonadati</taxon>
        <taxon>Pseudomonadota</taxon>
        <taxon>Alphaproteobacteria</taxon>
        <taxon>Acetobacterales</taxon>
        <taxon>Acetobacteraceae</taxon>
        <taxon>Acetobacter</taxon>
    </lineage>
</organism>
<sequence length="127" mass="13635">MSGPAPTPEEIGPAFDSAMNRGDVDGLMALFHPDAVMRMAEGAVIDAGPEALREALGDLIAARVTLQNQLRRILISGDIALLLLDWESRVPGPDGQDIIDQGVATQVAERVAEQDWRLRIANPLGVR</sequence>
<dbReference type="AlphaFoldDB" id="A0A511XFR4"/>
<dbReference type="OrthoDB" id="674363at2"/>